<evidence type="ECO:0000256" key="1">
    <source>
        <dbReference type="ARBA" id="ARBA00007673"/>
    </source>
</evidence>
<evidence type="ECO:0000256" key="3">
    <source>
        <dbReference type="SAM" id="MobiDB-lite"/>
    </source>
</evidence>
<organism evidence="4 5">
    <name type="scientific">Aspergillus homomorphus (strain CBS 101889)</name>
    <dbReference type="NCBI Taxonomy" id="1450537"/>
    <lineage>
        <taxon>Eukaryota</taxon>
        <taxon>Fungi</taxon>
        <taxon>Dikarya</taxon>
        <taxon>Ascomycota</taxon>
        <taxon>Pezizomycotina</taxon>
        <taxon>Eurotiomycetes</taxon>
        <taxon>Eurotiomycetidae</taxon>
        <taxon>Eurotiales</taxon>
        <taxon>Aspergillaceae</taxon>
        <taxon>Aspergillus</taxon>
        <taxon>Aspergillus subgen. Circumdati</taxon>
    </lineage>
</organism>
<evidence type="ECO:0000313" key="5">
    <source>
        <dbReference type="Proteomes" id="UP000248961"/>
    </source>
</evidence>
<dbReference type="PANTHER" id="PTHR43709:SF2">
    <property type="entry name" value="DUF453 DOMAIN PROTEIN (AFU_ORTHOLOGUE AFUA_6G00360)"/>
    <property type="match status" value="1"/>
</dbReference>
<dbReference type="Gene3D" id="3.10.310.10">
    <property type="entry name" value="Diaminopimelate Epimerase, Chain A, domain 1"/>
    <property type="match status" value="2"/>
</dbReference>
<dbReference type="AlphaFoldDB" id="A0A395HWH6"/>
<dbReference type="VEuPathDB" id="FungiDB:BO97DRAFT_392777"/>
<dbReference type="SUPFAM" id="SSF54506">
    <property type="entry name" value="Diaminopimelate epimerase-like"/>
    <property type="match status" value="2"/>
</dbReference>
<dbReference type="GeneID" id="37198176"/>
<gene>
    <name evidence="4" type="ORF">BO97DRAFT_392777</name>
</gene>
<keyword evidence="5" id="KW-1185">Reference proteome</keyword>
<dbReference type="Proteomes" id="UP000248961">
    <property type="component" value="Unassembled WGS sequence"/>
</dbReference>
<name>A0A395HWH6_ASPHC</name>
<dbReference type="GO" id="GO:0016853">
    <property type="term" value="F:isomerase activity"/>
    <property type="evidence" value="ECO:0007669"/>
    <property type="project" value="UniProtKB-KW"/>
</dbReference>
<evidence type="ECO:0000256" key="2">
    <source>
        <dbReference type="ARBA" id="ARBA00023235"/>
    </source>
</evidence>
<protein>
    <submittedName>
        <fullName evidence="4">DUF453-domain-containing protein</fullName>
    </submittedName>
</protein>
<dbReference type="EMBL" id="KZ824290">
    <property type="protein sequence ID" value="RAL11198.1"/>
    <property type="molecule type" value="Genomic_DNA"/>
</dbReference>
<dbReference type="OrthoDB" id="10267539at2759"/>
<dbReference type="Pfam" id="PF04303">
    <property type="entry name" value="PrpF"/>
    <property type="match status" value="1"/>
</dbReference>
<accession>A0A395HWH6</accession>
<feature type="region of interest" description="Disordered" evidence="3">
    <location>
        <begin position="1"/>
        <end position="44"/>
    </location>
</feature>
<evidence type="ECO:0000313" key="4">
    <source>
        <dbReference type="EMBL" id="RAL11198.1"/>
    </source>
</evidence>
<dbReference type="RefSeq" id="XP_025550352.1">
    <property type="nucleotide sequence ID" value="XM_025693887.1"/>
</dbReference>
<comment type="similarity">
    <text evidence="1">Belongs to the PrpF family.</text>
</comment>
<proteinExistence type="inferred from homology"/>
<dbReference type="PANTHER" id="PTHR43709">
    <property type="entry name" value="ACONITATE ISOMERASE-RELATED"/>
    <property type="match status" value="1"/>
</dbReference>
<sequence>MLKSLLPRHPPKPPPPLTPKIHPHRPLTTTPKESKGRPQKSLPAAYYRGGTSRAVIFDRAHLPKPNKNKEAWAPIFRAVIGSPDAAHKRQLDGMGGGISSLSKVCIVSGTPTHPAADVDYTFVSLGVVDDHVDYTSNCGNMSAAIGPFAVDSGVFKPALLGVGEEGEVTVRIHNTNTGKIIHSTFPVVRSEMDPGLVEAATSGDFEIDGVTGSAARIQLDFLDPAGSVTGTLLPTGREVDVFEVKVEGTRGEKKMEVEATCIDVGNPCVFVRAADLGVRGNLTPDELTADLPLLEKLNRIRRQAGVEMGIASTPEAVPGSIPKICMVAAPGEDARSVEKEQTPQRVDLVARALSVGQPHKALPITVALSLAAAARVEGSTVAQIVNGKEMIDAAGITIGHASGNLLVGAAFAEDGALKSGRVFSTARRLFEGRVFWKDEQ</sequence>
<dbReference type="InterPro" id="IPR007400">
    <property type="entry name" value="PrpF-like"/>
</dbReference>
<keyword evidence="2" id="KW-0413">Isomerase</keyword>
<dbReference type="STRING" id="1450537.A0A395HWH6"/>
<reference evidence="4 5" key="1">
    <citation type="submission" date="2018-02" db="EMBL/GenBank/DDBJ databases">
        <title>The genomes of Aspergillus section Nigri reveals drivers in fungal speciation.</title>
        <authorList>
            <consortium name="DOE Joint Genome Institute"/>
            <person name="Vesth T.C."/>
            <person name="Nybo J."/>
            <person name="Theobald S."/>
            <person name="Brandl J."/>
            <person name="Frisvad J.C."/>
            <person name="Nielsen K.F."/>
            <person name="Lyhne E.K."/>
            <person name="Kogle M.E."/>
            <person name="Kuo A."/>
            <person name="Riley R."/>
            <person name="Clum A."/>
            <person name="Nolan M."/>
            <person name="Lipzen A."/>
            <person name="Salamov A."/>
            <person name="Henrissat B."/>
            <person name="Wiebenga A."/>
            <person name="De vries R.P."/>
            <person name="Grigoriev I.V."/>
            <person name="Mortensen U.H."/>
            <person name="Andersen M.R."/>
            <person name="Baker S.E."/>
        </authorList>
    </citation>
    <scope>NUCLEOTIDE SEQUENCE [LARGE SCALE GENOMIC DNA]</scope>
    <source>
        <strain evidence="4 5">CBS 101889</strain>
    </source>
</reference>